<dbReference type="EMBL" id="JANVFT010000105">
    <property type="protein sequence ID" value="KAJ4467769.1"/>
    <property type="molecule type" value="Genomic_DNA"/>
</dbReference>
<evidence type="ECO:0000256" key="1">
    <source>
        <dbReference type="SAM" id="MobiDB-lite"/>
    </source>
</evidence>
<evidence type="ECO:0000313" key="3">
    <source>
        <dbReference type="EMBL" id="KAJ4467769.1"/>
    </source>
</evidence>
<gene>
    <name evidence="3" type="ORF">C8R41DRAFT_47749</name>
</gene>
<feature type="chain" id="PRO_5046733288" evidence="2">
    <location>
        <begin position="19"/>
        <end position="367"/>
    </location>
</feature>
<evidence type="ECO:0000256" key="2">
    <source>
        <dbReference type="SAM" id="SignalP"/>
    </source>
</evidence>
<reference evidence="3" key="1">
    <citation type="submission" date="2022-08" db="EMBL/GenBank/DDBJ databases">
        <title>A Global Phylogenomic Analysis of the Shiitake Genus Lentinula.</title>
        <authorList>
            <consortium name="DOE Joint Genome Institute"/>
            <person name="Sierra-Patev S."/>
            <person name="Min B."/>
            <person name="Naranjo-Ortiz M."/>
            <person name="Looney B."/>
            <person name="Konkel Z."/>
            <person name="Slot J.C."/>
            <person name="Sakamoto Y."/>
            <person name="Steenwyk J.L."/>
            <person name="Rokas A."/>
            <person name="Carro J."/>
            <person name="Camarero S."/>
            <person name="Ferreira P."/>
            <person name="Molpeceres G."/>
            <person name="Ruiz-Duenas F.J."/>
            <person name="Serrano A."/>
            <person name="Henrissat B."/>
            <person name="Drula E."/>
            <person name="Hughes K.W."/>
            <person name="Mata J.L."/>
            <person name="Ishikawa N.K."/>
            <person name="Vargas-Isla R."/>
            <person name="Ushijima S."/>
            <person name="Smith C.A."/>
            <person name="Ahrendt S."/>
            <person name="Andreopoulos W."/>
            <person name="He G."/>
            <person name="Labutti K."/>
            <person name="Lipzen A."/>
            <person name="Ng V."/>
            <person name="Riley R."/>
            <person name="Sandor L."/>
            <person name="Barry K."/>
            <person name="Martinez A.T."/>
            <person name="Xiao Y."/>
            <person name="Gibbons J.G."/>
            <person name="Terashima K."/>
            <person name="Grigoriev I.V."/>
            <person name="Hibbett D.S."/>
        </authorList>
    </citation>
    <scope>NUCLEOTIDE SEQUENCE</scope>
    <source>
        <strain evidence="3">RHP3577 ss4</strain>
    </source>
</reference>
<proteinExistence type="predicted"/>
<dbReference type="Proteomes" id="UP001150217">
    <property type="component" value="Unassembled WGS sequence"/>
</dbReference>
<feature type="compositionally biased region" description="Polar residues" evidence="1">
    <location>
        <begin position="185"/>
        <end position="199"/>
    </location>
</feature>
<evidence type="ECO:0000313" key="4">
    <source>
        <dbReference type="Proteomes" id="UP001150217"/>
    </source>
</evidence>
<organism evidence="3 4">
    <name type="scientific">Lentinula lateritia</name>
    <dbReference type="NCBI Taxonomy" id="40482"/>
    <lineage>
        <taxon>Eukaryota</taxon>
        <taxon>Fungi</taxon>
        <taxon>Dikarya</taxon>
        <taxon>Basidiomycota</taxon>
        <taxon>Agaricomycotina</taxon>
        <taxon>Agaricomycetes</taxon>
        <taxon>Agaricomycetidae</taxon>
        <taxon>Agaricales</taxon>
        <taxon>Marasmiineae</taxon>
        <taxon>Omphalotaceae</taxon>
        <taxon>Lentinula</taxon>
    </lineage>
</organism>
<protein>
    <submittedName>
        <fullName evidence="3">Uncharacterized protein</fullName>
    </submittedName>
</protein>
<feature type="region of interest" description="Disordered" evidence="1">
    <location>
        <begin position="168"/>
        <end position="226"/>
    </location>
</feature>
<comment type="caution">
    <text evidence="3">The sequence shown here is derived from an EMBL/GenBank/DDBJ whole genome shotgun (WGS) entry which is preliminary data.</text>
</comment>
<name>A0ABQ8V438_9AGAR</name>
<sequence>MRISTTFLLFELASIAWAAPRPVNVGQPNAQARSVAFAHGVAPDQNPPILGRGASPIYTREKKSPSPSSTTDDKPEKAEIDVLFSPKGSRGTSLKPEQQSLIKTSVTTLLKAVLPDTKFKFSSTCPRFDEPKVEVPPGGKPIQVVTFKFKDQICGGYCIGFVNTRTGNGKIRTANGREVHRPKKQSPQSPSRHSGSTAPGNPDGPATRPVGRDVRPGASPIGQENANLEKRFWPFAGKPSAASQITNELKENLVTYVNNGGRPASNQEQNMIKQHTTQFLTTTEAKKILPNPKLGQLCPTIKELGDHYKIVSFEFEDKTHGECRGDLNLIDGKGRIEDANGKLIYPAESKGLCVLYALQKMLFNHKL</sequence>
<keyword evidence="4" id="KW-1185">Reference proteome</keyword>
<feature type="region of interest" description="Disordered" evidence="1">
    <location>
        <begin position="41"/>
        <end position="77"/>
    </location>
</feature>
<accession>A0ABQ8V438</accession>
<feature type="signal peptide" evidence="2">
    <location>
        <begin position="1"/>
        <end position="18"/>
    </location>
</feature>
<keyword evidence="2" id="KW-0732">Signal</keyword>